<evidence type="ECO:0000256" key="4">
    <source>
        <dbReference type="SAM" id="SignalP"/>
    </source>
</evidence>
<dbReference type="GO" id="GO:0030288">
    <property type="term" value="C:outer membrane-bounded periplasmic space"/>
    <property type="evidence" value="ECO:0007669"/>
    <property type="project" value="TreeGrafter"/>
</dbReference>
<name>A0A4R3MG31_9HYPH</name>
<keyword evidence="2 4" id="KW-0732">Signal</keyword>
<organism evidence="5 6">
    <name type="scientific">Tepidamorphus gemmatus</name>
    <dbReference type="NCBI Taxonomy" id="747076"/>
    <lineage>
        <taxon>Bacteria</taxon>
        <taxon>Pseudomonadati</taxon>
        <taxon>Pseudomonadota</taxon>
        <taxon>Alphaproteobacteria</taxon>
        <taxon>Hyphomicrobiales</taxon>
        <taxon>Tepidamorphaceae</taxon>
        <taxon>Tepidamorphus</taxon>
    </lineage>
</organism>
<dbReference type="PANTHER" id="PTHR30006:SF15">
    <property type="entry name" value="IRON-UTILIZATION PERIPLASMIC PROTEIN"/>
    <property type="match status" value="1"/>
</dbReference>
<dbReference type="GO" id="GO:0046872">
    <property type="term" value="F:metal ion binding"/>
    <property type="evidence" value="ECO:0007669"/>
    <property type="project" value="UniProtKB-KW"/>
</dbReference>
<evidence type="ECO:0000256" key="3">
    <source>
        <dbReference type="PIRSR" id="PIRSR002825-1"/>
    </source>
</evidence>
<protein>
    <submittedName>
        <fullName evidence="5">Iron(III) transport system substrate-binding protein</fullName>
    </submittedName>
</protein>
<feature type="chain" id="PRO_5020200102" evidence="4">
    <location>
        <begin position="32"/>
        <end position="350"/>
    </location>
</feature>
<dbReference type="OrthoDB" id="9769567at2"/>
<feature type="signal peptide" evidence="4">
    <location>
        <begin position="1"/>
        <end position="31"/>
    </location>
</feature>
<comment type="caution">
    <text evidence="5">The sequence shown here is derived from an EMBL/GenBank/DDBJ whole genome shotgun (WGS) entry which is preliminary data.</text>
</comment>
<dbReference type="RefSeq" id="WP_132805942.1">
    <property type="nucleotide sequence ID" value="NZ_SMAK01000003.1"/>
</dbReference>
<dbReference type="PIRSF" id="PIRSF002825">
    <property type="entry name" value="CfbpA"/>
    <property type="match status" value="1"/>
</dbReference>
<evidence type="ECO:0000256" key="2">
    <source>
        <dbReference type="ARBA" id="ARBA00022729"/>
    </source>
</evidence>
<keyword evidence="3" id="KW-0408">Iron</keyword>
<dbReference type="Pfam" id="PF13343">
    <property type="entry name" value="SBP_bac_6"/>
    <property type="match status" value="1"/>
</dbReference>
<comment type="similarity">
    <text evidence="1">Belongs to the bacterial solute-binding protein 1 family.</text>
</comment>
<dbReference type="Proteomes" id="UP000295678">
    <property type="component" value="Unassembled WGS sequence"/>
</dbReference>
<dbReference type="InterPro" id="IPR026045">
    <property type="entry name" value="Ferric-bd"/>
</dbReference>
<feature type="binding site" evidence="3">
    <location>
        <position position="226"/>
    </location>
    <ligand>
        <name>Fe cation</name>
        <dbReference type="ChEBI" id="CHEBI:24875"/>
    </ligand>
</feature>
<dbReference type="EMBL" id="SMAK01000003">
    <property type="protein sequence ID" value="TCT12063.1"/>
    <property type="molecule type" value="Genomic_DNA"/>
</dbReference>
<proteinExistence type="inferred from homology"/>
<dbReference type="AlphaFoldDB" id="A0A4R3MG31"/>
<accession>A0A4R3MG31</accession>
<gene>
    <name evidence="5" type="ORF">EDC22_103378</name>
</gene>
<reference evidence="5 6" key="1">
    <citation type="submission" date="2019-03" db="EMBL/GenBank/DDBJ databases">
        <title>Genomic Encyclopedia of Type Strains, Phase IV (KMG-IV): sequencing the most valuable type-strain genomes for metagenomic binning, comparative biology and taxonomic classification.</title>
        <authorList>
            <person name="Goeker M."/>
        </authorList>
    </citation>
    <scope>NUCLEOTIDE SEQUENCE [LARGE SCALE GENOMIC DNA]</scope>
    <source>
        <strain evidence="5 6">DSM 19345</strain>
    </source>
</reference>
<evidence type="ECO:0000313" key="6">
    <source>
        <dbReference type="Proteomes" id="UP000295678"/>
    </source>
</evidence>
<dbReference type="CDD" id="cd13542">
    <property type="entry name" value="PBP2_FutA1_ilke"/>
    <property type="match status" value="1"/>
</dbReference>
<dbReference type="SUPFAM" id="SSF53850">
    <property type="entry name" value="Periplasmic binding protein-like II"/>
    <property type="match status" value="1"/>
</dbReference>
<evidence type="ECO:0000256" key="1">
    <source>
        <dbReference type="ARBA" id="ARBA00008520"/>
    </source>
</evidence>
<dbReference type="PANTHER" id="PTHR30006">
    <property type="entry name" value="THIAMINE-BINDING PERIPLASMIC PROTEIN-RELATED"/>
    <property type="match status" value="1"/>
</dbReference>
<evidence type="ECO:0000313" key="5">
    <source>
        <dbReference type="EMBL" id="TCT12063.1"/>
    </source>
</evidence>
<keyword evidence="6" id="KW-1185">Reference proteome</keyword>
<dbReference type="Gene3D" id="3.40.190.10">
    <property type="entry name" value="Periplasmic binding protein-like II"/>
    <property type="match status" value="2"/>
</dbReference>
<feature type="binding site" evidence="3">
    <location>
        <position position="225"/>
    </location>
    <ligand>
        <name>Fe cation</name>
        <dbReference type="ChEBI" id="CHEBI:24875"/>
    </ligand>
</feature>
<sequence>MILSLARPLAAAVLSLSGILASGMLAPARSAEVNVYTTREPGLIQPILDAFTAETGTKVNVLFGKDELVERIQAEGANSPADLLITVDISALQRAKDLGITQPIVSDVVAANIPSQYRDPDGHWLGLSQRARIVYASRDRVEQDEITYEELADPKWKGRICIRSGQHPYNIALFASMIAHHGEAETKAWLEGLRDNLARNPGGNDRAGAKSIFAGECDLAIGNTYYVGLMQTNESEPEQKDWAKAIKVLFPNAADRGTHVNISGVVMARNAPNRDAALALIEFMTSDKAQYLLAEANFEYPLKPGVKASEIVRSWGELKADTLPLTEVAARRARASELVDEVNFDGGPKS</sequence>
<keyword evidence="3" id="KW-0479">Metal-binding</keyword>